<dbReference type="RefSeq" id="WP_109685140.1">
    <property type="nucleotide sequence ID" value="NZ_QGGL01000001.1"/>
</dbReference>
<feature type="domain" description="PDZ" evidence="6">
    <location>
        <begin position="84"/>
        <end position="145"/>
    </location>
</feature>
<comment type="similarity">
    <text evidence="1">Belongs to the peptidase S41A family.</text>
</comment>
<keyword evidence="3" id="KW-0378">Hydrolase</keyword>
<dbReference type="InterPro" id="IPR005151">
    <property type="entry name" value="Tail-specific_protease"/>
</dbReference>
<evidence type="ECO:0000256" key="1">
    <source>
        <dbReference type="ARBA" id="ARBA00009179"/>
    </source>
</evidence>
<dbReference type="SMART" id="SM00228">
    <property type="entry name" value="PDZ"/>
    <property type="match status" value="1"/>
</dbReference>
<proteinExistence type="inferred from homology"/>
<dbReference type="InterPro" id="IPR036582">
    <property type="entry name" value="Mao_N_sf"/>
</dbReference>
<protein>
    <submittedName>
        <fullName evidence="7">Carboxyl-terminal processing protease</fullName>
    </submittedName>
</protein>
<feature type="chain" id="PRO_5016370778" evidence="5">
    <location>
        <begin position="24"/>
        <end position="491"/>
    </location>
</feature>
<dbReference type="NCBIfam" id="TIGR00225">
    <property type="entry name" value="prc"/>
    <property type="match status" value="1"/>
</dbReference>
<dbReference type="EMBL" id="QGGL01000001">
    <property type="protein sequence ID" value="PWK16228.1"/>
    <property type="molecule type" value="Genomic_DNA"/>
</dbReference>
<evidence type="ECO:0000313" key="8">
    <source>
        <dbReference type="Proteomes" id="UP000245634"/>
    </source>
</evidence>
<dbReference type="SUPFAM" id="SSF50156">
    <property type="entry name" value="PDZ domain-like"/>
    <property type="match status" value="1"/>
</dbReference>
<dbReference type="CDD" id="cd07560">
    <property type="entry name" value="Peptidase_S41_CPP"/>
    <property type="match status" value="1"/>
</dbReference>
<dbReference type="GO" id="GO:0004175">
    <property type="term" value="F:endopeptidase activity"/>
    <property type="evidence" value="ECO:0007669"/>
    <property type="project" value="TreeGrafter"/>
</dbReference>
<dbReference type="GO" id="GO:0006508">
    <property type="term" value="P:proteolysis"/>
    <property type="evidence" value="ECO:0007669"/>
    <property type="project" value="UniProtKB-KW"/>
</dbReference>
<gene>
    <name evidence="7" type="ORF">C7459_10191</name>
</gene>
<reference evidence="7 8" key="1">
    <citation type="submission" date="2018-05" db="EMBL/GenBank/DDBJ databases">
        <title>Genomic Encyclopedia of Type Strains, Phase IV (KMG-IV): sequencing the most valuable type-strain genomes for metagenomic binning, comparative biology and taxonomic classification.</title>
        <authorList>
            <person name="Goeker M."/>
        </authorList>
    </citation>
    <scope>NUCLEOTIDE SEQUENCE [LARGE SCALE GENOMIC DNA]</scope>
    <source>
        <strain evidence="7 8">DSM 18773</strain>
    </source>
</reference>
<dbReference type="GO" id="GO:0008236">
    <property type="term" value="F:serine-type peptidase activity"/>
    <property type="evidence" value="ECO:0007669"/>
    <property type="project" value="UniProtKB-KW"/>
</dbReference>
<evidence type="ECO:0000313" key="7">
    <source>
        <dbReference type="EMBL" id="PWK16228.1"/>
    </source>
</evidence>
<dbReference type="SUPFAM" id="SSF55383">
    <property type="entry name" value="Copper amine oxidase, domain N"/>
    <property type="match status" value="1"/>
</dbReference>
<evidence type="ECO:0000256" key="3">
    <source>
        <dbReference type="ARBA" id="ARBA00022801"/>
    </source>
</evidence>
<dbReference type="SUPFAM" id="SSF52096">
    <property type="entry name" value="ClpP/crotonase"/>
    <property type="match status" value="1"/>
</dbReference>
<keyword evidence="4" id="KW-0720">Serine protease</keyword>
<dbReference type="SMART" id="SM00245">
    <property type="entry name" value="TSPc"/>
    <property type="match status" value="1"/>
</dbReference>
<dbReference type="Pfam" id="PF07833">
    <property type="entry name" value="Cu_amine_oxidN1"/>
    <property type="match status" value="1"/>
</dbReference>
<evidence type="ECO:0000256" key="2">
    <source>
        <dbReference type="ARBA" id="ARBA00022670"/>
    </source>
</evidence>
<dbReference type="InterPro" id="IPR036034">
    <property type="entry name" value="PDZ_sf"/>
</dbReference>
<evidence type="ECO:0000256" key="4">
    <source>
        <dbReference type="ARBA" id="ARBA00022825"/>
    </source>
</evidence>
<dbReference type="PROSITE" id="PS50106">
    <property type="entry name" value="PDZ"/>
    <property type="match status" value="1"/>
</dbReference>
<keyword evidence="5" id="KW-0732">Signal</keyword>
<dbReference type="GO" id="GO:0007165">
    <property type="term" value="P:signal transduction"/>
    <property type="evidence" value="ECO:0007669"/>
    <property type="project" value="TreeGrafter"/>
</dbReference>
<sequence>MRWKNKFVTTALAGALLLAPANAAWGSVDQKNLDTLTEVYKLLLDSHFSHPDQEKLLRAAINGMLTELNDPFTNYFTPEEYASFVSAIQQSYAGVGVSLAPREDGKALQVKEVFPGTPAEIAGLRVGDEIVQVDTTAATPDNLTHLADLLRGEADTSVSVQVVRGADAPRTFTMTRKAIELPMVLSKDLGDGIGYIRIYSFGDRTSQEFAKALYELKQKGAKQLVIDLRGNGGGLVKSALEIADSFLSEGTILNMHYEGQDVAFTADADGDTTMPLAVLIDRNSASASEMLAGALQKNGRAKLVGETSFGKGTMQAPTELPNGGYIKVSIDRWTLADGTSPDHVGLAPDVRLTRPEGFLNAALQALVPTRQETLVLSRTSHTGRLNDLELTATPALVELAGRVYLPLRYSVEMLGAPVQYVPAEQIVKFTLQTHQVEINLATGALVVDGKRSALANPVRMIDGSSYLAVDALTEIGLAIDIQVNEIKIHTR</sequence>
<dbReference type="PANTHER" id="PTHR32060:SF30">
    <property type="entry name" value="CARBOXY-TERMINAL PROCESSING PROTEASE CTPA"/>
    <property type="match status" value="1"/>
</dbReference>
<dbReference type="InterPro" id="IPR041489">
    <property type="entry name" value="PDZ_6"/>
</dbReference>
<dbReference type="InterPro" id="IPR029045">
    <property type="entry name" value="ClpP/crotonase-like_dom_sf"/>
</dbReference>
<dbReference type="Proteomes" id="UP000245634">
    <property type="component" value="Unassembled WGS sequence"/>
</dbReference>
<dbReference type="OrthoDB" id="9812068at2"/>
<dbReference type="InterPro" id="IPR012854">
    <property type="entry name" value="Cu_amine_oxidase-like_N"/>
</dbReference>
<feature type="signal peptide" evidence="5">
    <location>
        <begin position="1"/>
        <end position="23"/>
    </location>
</feature>
<keyword evidence="2 7" id="KW-0645">Protease</keyword>
<dbReference type="PANTHER" id="PTHR32060">
    <property type="entry name" value="TAIL-SPECIFIC PROTEASE"/>
    <property type="match status" value="1"/>
</dbReference>
<dbReference type="CDD" id="cd06782">
    <property type="entry name" value="cpPDZ_CPP-like"/>
    <property type="match status" value="1"/>
</dbReference>
<dbReference type="Pfam" id="PF17820">
    <property type="entry name" value="PDZ_6"/>
    <property type="match status" value="1"/>
</dbReference>
<evidence type="ECO:0000259" key="6">
    <source>
        <dbReference type="PROSITE" id="PS50106"/>
    </source>
</evidence>
<dbReference type="AlphaFoldDB" id="A0A316DF66"/>
<dbReference type="Gene3D" id="3.30.750.44">
    <property type="match status" value="1"/>
</dbReference>
<accession>A0A316DF66</accession>
<comment type="caution">
    <text evidence="7">The sequence shown here is derived from an EMBL/GenBank/DDBJ whole genome shotgun (WGS) entry which is preliminary data.</text>
</comment>
<dbReference type="Pfam" id="PF03572">
    <property type="entry name" value="Peptidase_S41"/>
    <property type="match status" value="1"/>
</dbReference>
<dbReference type="InterPro" id="IPR055210">
    <property type="entry name" value="CtpA/B_N"/>
</dbReference>
<dbReference type="Pfam" id="PF22694">
    <property type="entry name" value="CtpB_N-like"/>
    <property type="match status" value="1"/>
</dbReference>
<dbReference type="InterPro" id="IPR001478">
    <property type="entry name" value="PDZ"/>
</dbReference>
<dbReference type="GO" id="GO:0030288">
    <property type="term" value="C:outer membrane-bounded periplasmic space"/>
    <property type="evidence" value="ECO:0007669"/>
    <property type="project" value="TreeGrafter"/>
</dbReference>
<dbReference type="InterPro" id="IPR004447">
    <property type="entry name" value="Peptidase_S41A"/>
</dbReference>
<evidence type="ECO:0000256" key="5">
    <source>
        <dbReference type="SAM" id="SignalP"/>
    </source>
</evidence>
<dbReference type="Gene3D" id="3.90.226.10">
    <property type="entry name" value="2-enoyl-CoA Hydratase, Chain A, domain 1"/>
    <property type="match status" value="1"/>
</dbReference>
<name>A0A316DF66_9BACL</name>
<dbReference type="Gene3D" id="2.30.42.10">
    <property type="match status" value="1"/>
</dbReference>
<organism evidence="7 8">
    <name type="scientific">Tumebacillus permanentifrigoris</name>
    <dbReference type="NCBI Taxonomy" id="378543"/>
    <lineage>
        <taxon>Bacteria</taxon>
        <taxon>Bacillati</taxon>
        <taxon>Bacillota</taxon>
        <taxon>Bacilli</taxon>
        <taxon>Bacillales</taxon>
        <taxon>Alicyclobacillaceae</taxon>
        <taxon>Tumebacillus</taxon>
    </lineage>
</organism>
<keyword evidence="8" id="KW-1185">Reference proteome</keyword>
<dbReference type="Gene3D" id="3.30.457.10">
    <property type="entry name" value="Copper amine oxidase-like, N-terminal domain"/>
    <property type="match status" value="1"/>
</dbReference>